<dbReference type="InterPro" id="IPR015273">
    <property type="entry name" value="Cys-tRNA-synt_Ia_DALR"/>
</dbReference>
<name>A0A265N7A4_9BACI</name>
<evidence type="ECO:0000256" key="8">
    <source>
        <dbReference type="ARBA" id="ARBA00022833"/>
    </source>
</evidence>
<dbReference type="InterPro" id="IPR032678">
    <property type="entry name" value="tRNA-synt_1_cat_dom"/>
</dbReference>
<evidence type="ECO:0000313" key="16">
    <source>
        <dbReference type="Proteomes" id="UP000216498"/>
    </source>
</evidence>
<keyword evidence="4 13" id="KW-0963">Cytoplasm</keyword>
<evidence type="ECO:0000256" key="5">
    <source>
        <dbReference type="ARBA" id="ARBA00022598"/>
    </source>
</evidence>
<keyword evidence="13" id="KW-0597">Phosphoprotein</keyword>
<evidence type="ECO:0000256" key="13">
    <source>
        <dbReference type="HAMAP-Rule" id="MF_00041"/>
    </source>
</evidence>
<organism evidence="15 16">
    <name type="scientific">Virgibacillus indicus</name>
    <dbReference type="NCBI Taxonomy" id="2024554"/>
    <lineage>
        <taxon>Bacteria</taxon>
        <taxon>Bacillati</taxon>
        <taxon>Bacillota</taxon>
        <taxon>Bacilli</taxon>
        <taxon>Bacillales</taxon>
        <taxon>Bacillaceae</taxon>
        <taxon>Virgibacillus</taxon>
    </lineage>
</organism>
<dbReference type="Proteomes" id="UP000216498">
    <property type="component" value="Unassembled WGS sequence"/>
</dbReference>
<feature type="binding site" evidence="13">
    <location>
        <position position="234"/>
    </location>
    <ligand>
        <name>Zn(2+)</name>
        <dbReference type="ChEBI" id="CHEBI:29105"/>
    </ligand>
</feature>
<evidence type="ECO:0000256" key="12">
    <source>
        <dbReference type="ARBA" id="ARBA00047398"/>
    </source>
</evidence>
<evidence type="ECO:0000256" key="4">
    <source>
        <dbReference type="ARBA" id="ARBA00022490"/>
    </source>
</evidence>
<dbReference type="SUPFAM" id="SSF52374">
    <property type="entry name" value="Nucleotidylyl transferase"/>
    <property type="match status" value="1"/>
</dbReference>
<feature type="modified residue" description="Phosphoserine" evidence="13">
    <location>
        <position position="270"/>
    </location>
</feature>
<comment type="subcellular location">
    <subcellularLocation>
        <location evidence="1 13">Cytoplasm</location>
    </subcellularLocation>
</comment>
<feature type="short sequence motif" description="'KMSKS' region" evidence="13">
    <location>
        <begin position="266"/>
        <end position="270"/>
    </location>
</feature>
<dbReference type="Gene3D" id="3.40.50.620">
    <property type="entry name" value="HUPs"/>
    <property type="match status" value="1"/>
</dbReference>
<keyword evidence="10 13" id="KW-0648">Protein biosynthesis</keyword>
<evidence type="ECO:0000259" key="14">
    <source>
        <dbReference type="SMART" id="SM00840"/>
    </source>
</evidence>
<keyword evidence="16" id="KW-1185">Reference proteome</keyword>
<evidence type="ECO:0000256" key="1">
    <source>
        <dbReference type="ARBA" id="ARBA00004496"/>
    </source>
</evidence>
<feature type="binding site" evidence="13">
    <location>
        <position position="209"/>
    </location>
    <ligand>
        <name>Zn(2+)</name>
        <dbReference type="ChEBI" id="CHEBI:29105"/>
    </ligand>
</feature>
<keyword evidence="5 13" id="KW-0436">Ligase</keyword>
<evidence type="ECO:0000256" key="10">
    <source>
        <dbReference type="ARBA" id="ARBA00022917"/>
    </source>
</evidence>
<dbReference type="EC" id="6.1.1.16" evidence="13"/>
<evidence type="ECO:0000256" key="3">
    <source>
        <dbReference type="ARBA" id="ARBA00011245"/>
    </source>
</evidence>
<dbReference type="GO" id="GO:0005524">
    <property type="term" value="F:ATP binding"/>
    <property type="evidence" value="ECO:0007669"/>
    <property type="project" value="UniProtKB-UniRule"/>
</dbReference>
<comment type="catalytic activity">
    <reaction evidence="12 13">
        <text>tRNA(Cys) + L-cysteine + ATP = L-cysteinyl-tRNA(Cys) + AMP + diphosphate</text>
        <dbReference type="Rhea" id="RHEA:17773"/>
        <dbReference type="Rhea" id="RHEA-COMP:9661"/>
        <dbReference type="Rhea" id="RHEA-COMP:9679"/>
        <dbReference type="ChEBI" id="CHEBI:30616"/>
        <dbReference type="ChEBI" id="CHEBI:33019"/>
        <dbReference type="ChEBI" id="CHEBI:35235"/>
        <dbReference type="ChEBI" id="CHEBI:78442"/>
        <dbReference type="ChEBI" id="CHEBI:78517"/>
        <dbReference type="ChEBI" id="CHEBI:456215"/>
        <dbReference type="EC" id="6.1.1.16"/>
    </reaction>
</comment>
<comment type="subunit">
    <text evidence="3 13">Monomer.</text>
</comment>
<evidence type="ECO:0000256" key="9">
    <source>
        <dbReference type="ARBA" id="ARBA00022840"/>
    </source>
</evidence>
<dbReference type="InterPro" id="IPR024909">
    <property type="entry name" value="Cys-tRNA/MSH_ligase"/>
</dbReference>
<evidence type="ECO:0000313" key="15">
    <source>
        <dbReference type="EMBL" id="OZU87226.1"/>
    </source>
</evidence>
<dbReference type="PRINTS" id="PR00983">
    <property type="entry name" value="TRNASYNTHCYS"/>
</dbReference>
<dbReference type="NCBIfam" id="TIGR00435">
    <property type="entry name" value="cysS"/>
    <property type="match status" value="1"/>
</dbReference>
<keyword evidence="9 13" id="KW-0067">ATP-binding</keyword>
<dbReference type="AlphaFoldDB" id="A0A265N7A4"/>
<comment type="caution">
    <text evidence="15">The sequence shown here is derived from an EMBL/GenBank/DDBJ whole genome shotgun (WGS) entry which is preliminary data.</text>
</comment>
<keyword evidence="7 13" id="KW-0547">Nucleotide-binding</keyword>
<dbReference type="Pfam" id="PF09190">
    <property type="entry name" value="DALR_2"/>
    <property type="match status" value="1"/>
</dbReference>
<evidence type="ECO:0000256" key="6">
    <source>
        <dbReference type="ARBA" id="ARBA00022723"/>
    </source>
</evidence>
<feature type="domain" description="Cysteinyl-tRNA synthetase class Ia DALR" evidence="14">
    <location>
        <begin position="353"/>
        <end position="417"/>
    </location>
</feature>
<dbReference type="EMBL" id="NPMS01000012">
    <property type="protein sequence ID" value="OZU87226.1"/>
    <property type="molecule type" value="Genomic_DNA"/>
</dbReference>
<dbReference type="GO" id="GO:0005829">
    <property type="term" value="C:cytosol"/>
    <property type="evidence" value="ECO:0007669"/>
    <property type="project" value="TreeGrafter"/>
</dbReference>
<feature type="binding site" evidence="13">
    <location>
        <position position="269"/>
    </location>
    <ligand>
        <name>ATP</name>
        <dbReference type="ChEBI" id="CHEBI:30616"/>
    </ligand>
</feature>
<dbReference type="Gene3D" id="1.20.120.1910">
    <property type="entry name" value="Cysteine-tRNA ligase, C-terminal anti-codon recognition domain"/>
    <property type="match status" value="1"/>
</dbReference>
<dbReference type="PANTHER" id="PTHR10890">
    <property type="entry name" value="CYSTEINYL-TRNA SYNTHETASE"/>
    <property type="match status" value="1"/>
</dbReference>
<dbReference type="GO" id="GO:0004817">
    <property type="term" value="F:cysteine-tRNA ligase activity"/>
    <property type="evidence" value="ECO:0007669"/>
    <property type="project" value="UniProtKB-UniRule"/>
</dbReference>
<dbReference type="HAMAP" id="MF_00041">
    <property type="entry name" value="Cys_tRNA_synth"/>
    <property type="match status" value="1"/>
</dbReference>
<dbReference type="InterPro" id="IPR009080">
    <property type="entry name" value="tRNAsynth_Ia_anticodon-bd"/>
</dbReference>
<sequence length="466" mass="53172">MPITIYNTLTRKKEEFTPLEEGKVKMYVCGPTVYNYIHIGNARPAIVFDSVRRYLEYKGYDVDYVLNFTDVDDKIIKAAEEVGEEVPDIANKFIDAYLEDVGALGVKKATHNPRVMDTMEDIISFIDTLVGKGYAYEVDGDVYFKPRSFDGYGKLSHQSIDELRSGARIQIGEKKADPLDFALWKKAKDGEISWDSPWGEGRPGWHIECSAMVKKYLGETIDIHAGGQDLTFPHHENEIAQSEAMTGKSFANYWMHNGYINIENEKMSKSLGNFVLTRDLIAQHDPEVLRFFMLSVHYRHPINFTQELLEAAKNSLDRIRTAYLNLEHRKSSSMNLDKNTNEWLTQIEDFKVRFEAEMDDDFNTANAISVLFDLTKDANIYLLSEQTSTNVIEAFQGTISALLTILGISVQEVSGLVDAEVDSLIEERNEARKTRNFARADEIRDLLKEKNIILEDTAQGVRWKRG</sequence>
<dbReference type="RefSeq" id="WP_094887184.1">
    <property type="nucleotide sequence ID" value="NZ_NPMS01000012.1"/>
</dbReference>
<keyword evidence="6 13" id="KW-0479">Metal-binding</keyword>
<evidence type="ECO:0000256" key="2">
    <source>
        <dbReference type="ARBA" id="ARBA00005594"/>
    </source>
</evidence>
<dbReference type="GO" id="GO:0006423">
    <property type="term" value="P:cysteinyl-tRNA aminoacylation"/>
    <property type="evidence" value="ECO:0007669"/>
    <property type="project" value="UniProtKB-UniRule"/>
</dbReference>
<comment type="cofactor">
    <cofactor evidence="13">
        <name>Zn(2+)</name>
        <dbReference type="ChEBI" id="CHEBI:29105"/>
    </cofactor>
    <text evidence="13">Binds 1 zinc ion per subunit.</text>
</comment>
<dbReference type="CDD" id="cd00672">
    <property type="entry name" value="CysRS_core"/>
    <property type="match status" value="1"/>
</dbReference>
<dbReference type="PANTHER" id="PTHR10890:SF3">
    <property type="entry name" value="CYSTEINE--TRNA LIGASE, CYTOPLASMIC"/>
    <property type="match status" value="1"/>
</dbReference>
<gene>
    <name evidence="13 15" type="primary">cysS</name>
    <name evidence="15" type="ORF">CIL03_17555</name>
</gene>
<dbReference type="FunFam" id="3.40.50.620:FF:000009">
    <property type="entry name" value="Cysteine--tRNA ligase"/>
    <property type="match status" value="1"/>
</dbReference>
<accession>A0A265N7A4</accession>
<evidence type="ECO:0000256" key="7">
    <source>
        <dbReference type="ARBA" id="ARBA00022741"/>
    </source>
</evidence>
<feature type="binding site" evidence="13">
    <location>
        <position position="29"/>
    </location>
    <ligand>
        <name>Zn(2+)</name>
        <dbReference type="ChEBI" id="CHEBI:29105"/>
    </ligand>
</feature>
<feature type="binding site" evidence="13">
    <location>
        <position position="238"/>
    </location>
    <ligand>
        <name>Zn(2+)</name>
        <dbReference type="ChEBI" id="CHEBI:29105"/>
    </ligand>
</feature>
<keyword evidence="8 13" id="KW-0862">Zinc</keyword>
<dbReference type="InterPro" id="IPR014729">
    <property type="entry name" value="Rossmann-like_a/b/a_fold"/>
</dbReference>
<comment type="similarity">
    <text evidence="2 13">Belongs to the class-I aminoacyl-tRNA synthetase family.</text>
</comment>
<evidence type="ECO:0000256" key="11">
    <source>
        <dbReference type="ARBA" id="ARBA00023146"/>
    </source>
</evidence>
<reference evidence="15 16" key="1">
    <citation type="submission" date="2017-08" db="EMBL/GenBank/DDBJ databases">
        <title>Virgibacillus indicus sp. nov. and Virgibacillus profoundi sp. nov, two moderately halophilic bacteria isolated from marine sediment by using the Microfluidic Streak Plate.</title>
        <authorList>
            <person name="Xu B."/>
            <person name="Hu B."/>
            <person name="Wang J."/>
            <person name="Zhu Y."/>
            <person name="Huang L."/>
            <person name="Du W."/>
            <person name="Huang Y."/>
        </authorList>
    </citation>
    <scope>NUCLEOTIDE SEQUENCE [LARGE SCALE GENOMIC DNA]</scope>
    <source>
        <strain evidence="15 16">IO3-P2-C2</strain>
    </source>
</reference>
<dbReference type="SUPFAM" id="SSF47323">
    <property type="entry name" value="Anticodon-binding domain of a subclass of class I aminoacyl-tRNA synthetases"/>
    <property type="match status" value="1"/>
</dbReference>
<protein>
    <recommendedName>
        <fullName evidence="13">Cysteine--tRNA ligase</fullName>
        <ecNumber evidence="13">6.1.1.16</ecNumber>
    </recommendedName>
    <alternativeName>
        <fullName evidence="13">Cysteinyl-tRNA synthetase</fullName>
        <shortName evidence="13">CysRS</shortName>
    </alternativeName>
</protein>
<dbReference type="OrthoDB" id="9815130at2"/>
<dbReference type="SMART" id="SM00840">
    <property type="entry name" value="DALR_2"/>
    <property type="match status" value="1"/>
</dbReference>
<dbReference type="GO" id="GO:0008270">
    <property type="term" value="F:zinc ion binding"/>
    <property type="evidence" value="ECO:0007669"/>
    <property type="project" value="UniProtKB-UniRule"/>
</dbReference>
<keyword evidence="11 13" id="KW-0030">Aminoacyl-tRNA synthetase</keyword>
<dbReference type="InterPro" id="IPR015803">
    <property type="entry name" value="Cys-tRNA-ligase"/>
</dbReference>
<dbReference type="Pfam" id="PF01406">
    <property type="entry name" value="tRNA-synt_1e"/>
    <property type="match status" value="1"/>
</dbReference>
<feature type="short sequence motif" description="'HIGH' region" evidence="13">
    <location>
        <begin position="31"/>
        <end position="41"/>
    </location>
</feature>
<proteinExistence type="inferred from homology"/>